<protein>
    <submittedName>
        <fullName evidence="2">Proline-rich protein 33</fullName>
    </submittedName>
</protein>
<evidence type="ECO:0000313" key="1">
    <source>
        <dbReference type="Proteomes" id="UP000694863"/>
    </source>
</evidence>
<proteinExistence type="predicted"/>
<accession>A0AC55D3P0</accession>
<dbReference type="Proteomes" id="UP000694863">
    <property type="component" value="Unplaced"/>
</dbReference>
<dbReference type="RefSeq" id="XP_045146362.1">
    <property type="nucleotide sequence ID" value="XM_045290427.1"/>
</dbReference>
<evidence type="ECO:0000313" key="2">
    <source>
        <dbReference type="RefSeq" id="XP_045146362.1"/>
    </source>
</evidence>
<reference evidence="2" key="1">
    <citation type="submission" date="2025-08" db="UniProtKB">
        <authorList>
            <consortium name="RefSeq"/>
        </authorList>
    </citation>
    <scope>IDENTIFICATION</scope>
</reference>
<organism evidence="1 2">
    <name type="scientific">Echinops telfairi</name>
    <name type="common">Lesser hedgehog tenrec</name>
    <dbReference type="NCBI Taxonomy" id="9371"/>
    <lineage>
        <taxon>Eukaryota</taxon>
        <taxon>Metazoa</taxon>
        <taxon>Chordata</taxon>
        <taxon>Craniata</taxon>
        <taxon>Vertebrata</taxon>
        <taxon>Euteleostomi</taxon>
        <taxon>Mammalia</taxon>
        <taxon>Eutheria</taxon>
        <taxon>Afrotheria</taxon>
        <taxon>Tenrecidae</taxon>
        <taxon>Tenrecinae</taxon>
        <taxon>Echinops</taxon>
    </lineage>
</organism>
<keyword evidence="1" id="KW-1185">Reference proteome</keyword>
<sequence length="428" mass="45167">MLSAVPPEACSPCPRGPSGAPPPLLPKPGKENPLLQKLLKKAARKATNGGVLAPPGVFRASLSPVSEASHDPEVAAPRLHTPHPNTPGPFTRYLPKGSQWMAAPPRPPHTPVVHHVASPLQKAGVTLSRPWSHSLAAHCRATGPDGLGSGDTHGSQVPIRLAPRTPSGTPEPPRTNREATPRAQTLIPVAHIRPLPTSPQVSSPPVEEAPVPRPVPGFQAPTPREMSTRVVVTIAPNCHSPGPPVPGLALQVPVTQPLEGPGQAAGLGDQVKPAFSPHRAPSPAPLPGPHPCEAPRVAPRLSGWMRLKQQLVVPANEPPAPGPGATQQQEWATPEGPVHRPPASRVTGMWDAVLYRLSVAESQHRKAGPSEGPRSLASLSRLPFLCRPRFNARKLQEAASQPPAFALPVLELSPRPKNFNRTAAGWHL</sequence>
<gene>
    <name evidence="2" type="primary">PRR33</name>
</gene>
<name>A0AC55D3P0_ECHTE</name>